<dbReference type="GO" id="GO:0006099">
    <property type="term" value="P:tricarboxylic acid cycle"/>
    <property type="evidence" value="ECO:0007669"/>
    <property type="project" value="InterPro"/>
</dbReference>
<feature type="domain" description="VQ" evidence="6">
    <location>
        <begin position="20"/>
        <end position="46"/>
    </location>
</feature>
<dbReference type="GO" id="GO:0005759">
    <property type="term" value="C:mitochondrial matrix"/>
    <property type="evidence" value="ECO:0007669"/>
    <property type="project" value="TreeGrafter"/>
</dbReference>
<dbReference type="InterPro" id="IPR036969">
    <property type="entry name" value="Citrate_synthase_sf"/>
</dbReference>
<dbReference type="Gene3D" id="1.10.580.10">
    <property type="entry name" value="Citrate Synthase, domain 1"/>
    <property type="match status" value="1"/>
</dbReference>
<dbReference type="PROSITE" id="PS00480">
    <property type="entry name" value="CITRATE_SYNTHASE"/>
    <property type="match status" value="1"/>
</dbReference>
<evidence type="ECO:0000256" key="2">
    <source>
        <dbReference type="ARBA" id="ARBA00022679"/>
    </source>
</evidence>
<dbReference type="InterPro" id="IPR010109">
    <property type="entry name" value="Citrate_synthase_euk"/>
</dbReference>
<keyword evidence="2 4" id="KW-0808">Transferase</keyword>
<comment type="similarity">
    <text evidence="1 4">Belongs to the citrate synthase family.</text>
</comment>
<sequence>MNKNSQVIAKIKPKIRIIHIFAPEVIKTDVKNFRSLVQSLTGKPAAGEAKTGKRRARPRIPTSQEPVSGDHQPVNRLSGFTGLLANGGNHQVKEEWGSGDQSTSNTNTYFDLEGLIQDVGEDYFSSFPMRSSSSSQVEGFIFDNNNNNNNFDTKDHFAHHTQQIIFAFFSSRSPSSSRISGYKFWRMVFFRSVSALSRLRSRVGQQSSLSNSVRWIQMQSSTDLDLKSQLQELIPEQQDRLKKLKSEHGKVQLGNITVDMVIGGMRGMTGLLWETSLLDPEEGIRFRGLSIPECQKVLPAAQSGGEPLPEGLLWLLLTGKVPSKEQVEALSKDLANRAAVPDYVYNAIDALPSTAHPMTQFASGVMALQVQSEFQKAYESGIHKSKFWEPTYEDSLNLIARVPVVAAYVYRRMYKNGNSIPSDKSLDYGANFSHMLGFDDEKMKELMRLYITIHSDHEGGNVSAHTGHLVGSALSDPYLSFAAALNGLAGPLHGLANQEVLLWIKSVVEECGENISKEQLKEYVWKTLNSGKVVPGYGHGVLRKTDPRYECQREFALKHLPDDPLFQLVSKLYEVVPPVLTELGKVKNPWPNVDAHSGVLLNHYGLTEARYYTVLFGVSRSLGICSQLIWDRALGLALERPKSVTMDWLDAFCKKASSA</sequence>
<dbReference type="InterPro" id="IPR016142">
    <property type="entry name" value="Citrate_synth-like_lrg_a-sub"/>
</dbReference>
<dbReference type="PRINTS" id="PR00143">
    <property type="entry name" value="CITRTSNTHASE"/>
</dbReference>
<evidence type="ECO:0000256" key="3">
    <source>
        <dbReference type="PIRSR" id="PIRSR610109-1"/>
    </source>
</evidence>
<protein>
    <recommendedName>
        <fullName evidence="4">Citrate synthase</fullName>
    </recommendedName>
</protein>
<dbReference type="Pfam" id="PF00285">
    <property type="entry name" value="Citrate_synt"/>
    <property type="match status" value="1"/>
</dbReference>
<dbReference type="InterPro" id="IPR008889">
    <property type="entry name" value="VQ"/>
</dbReference>
<feature type="region of interest" description="Disordered" evidence="5">
    <location>
        <begin position="41"/>
        <end position="75"/>
    </location>
</feature>
<dbReference type="Proteomes" id="UP000467841">
    <property type="component" value="Unassembled WGS sequence"/>
</dbReference>
<dbReference type="FunFam" id="1.10.230.10:FF:000001">
    <property type="entry name" value="Citrate synthase"/>
    <property type="match status" value="1"/>
</dbReference>
<dbReference type="NCBIfam" id="TIGR01793">
    <property type="entry name" value="cit_synth_euk"/>
    <property type="match status" value="1"/>
</dbReference>
<feature type="active site" evidence="3">
    <location>
        <position position="594"/>
    </location>
</feature>
<evidence type="ECO:0000256" key="5">
    <source>
        <dbReference type="SAM" id="MobiDB-lite"/>
    </source>
</evidence>
<evidence type="ECO:0000256" key="4">
    <source>
        <dbReference type="RuleBase" id="RU000441"/>
    </source>
</evidence>
<dbReference type="SUPFAM" id="SSF48256">
    <property type="entry name" value="Citrate synthase"/>
    <property type="match status" value="1"/>
</dbReference>
<dbReference type="AlphaFoldDB" id="A0A6D2KE89"/>
<organism evidence="7 8">
    <name type="scientific">Microthlaspi erraticum</name>
    <dbReference type="NCBI Taxonomy" id="1685480"/>
    <lineage>
        <taxon>Eukaryota</taxon>
        <taxon>Viridiplantae</taxon>
        <taxon>Streptophyta</taxon>
        <taxon>Embryophyta</taxon>
        <taxon>Tracheophyta</taxon>
        <taxon>Spermatophyta</taxon>
        <taxon>Magnoliopsida</taxon>
        <taxon>eudicotyledons</taxon>
        <taxon>Gunneridae</taxon>
        <taxon>Pentapetalae</taxon>
        <taxon>rosids</taxon>
        <taxon>malvids</taxon>
        <taxon>Brassicales</taxon>
        <taxon>Brassicaceae</taxon>
        <taxon>Coluteocarpeae</taxon>
        <taxon>Microthlaspi</taxon>
    </lineage>
</organism>
<dbReference type="GO" id="GO:0006101">
    <property type="term" value="P:citrate metabolic process"/>
    <property type="evidence" value="ECO:0007669"/>
    <property type="project" value="InterPro"/>
</dbReference>
<dbReference type="GO" id="GO:0046912">
    <property type="term" value="F:acyltransferase activity, acyl groups converted into alkyl on transfer"/>
    <property type="evidence" value="ECO:0007669"/>
    <property type="project" value="InterPro"/>
</dbReference>
<comment type="caution">
    <text evidence="7">The sequence shown here is derived from an EMBL/GenBank/DDBJ whole genome shotgun (WGS) entry which is preliminary data.</text>
</comment>
<dbReference type="InterPro" id="IPR002020">
    <property type="entry name" value="Citrate_synthase"/>
</dbReference>
<evidence type="ECO:0000313" key="8">
    <source>
        <dbReference type="Proteomes" id="UP000467841"/>
    </source>
</evidence>
<evidence type="ECO:0000256" key="1">
    <source>
        <dbReference type="ARBA" id="ARBA00010566"/>
    </source>
</evidence>
<evidence type="ECO:0000259" key="6">
    <source>
        <dbReference type="Pfam" id="PF05678"/>
    </source>
</evidence>
<dbReference type="OrthoDB" id="8017587at2759"/>
<dbReference type="EMBL" id="CACVBM020001451">
    <property type="protein sequence ID" value="CAA7050579.1"/>
    <property type="molecule type" value="Genomic_DNA"/>
</dbReference>
<reference evidence="7" key="1">
    <citation type="submission" date="2020-01" db="EMBL/GenBank/DDBJ databases">
        <authorList>
            <person name="Mishra B."/>
        </authorList>
    </citation>
    <scope>NUCLEOTIDE SEQUENCE [LARGE SCALE GENOMIC DNA]</scope>
</reference>
<dbReference type="Gene3D" id="1.10.230.10">
    <property type="entry name" value="Cytochrome P450-Terp, domain 2"/>
    <property type="match status" value="1"/>
</dbReference>
<proteinExistence type="inferred from homology"/>
<dbReference type="Pfam" id="PF05678">
    <property type="entry name" value="VQ"/>
    <property type="match status" value="1"/>
</dbReference>
<feature type="active site" evidence="3">
    <location>
        <position position="539"/>
    </location>
</feature>
<dbReference type="FunFam" id="1.10.580.10:FF:000001">
    <property type="entry name" value="Citrate synthase"/>
    <property type="match status" value="1"/>
</dbReference>
<dbReference type="GO" id="GO:0005975">
    <property type="term" value="P:carbohydrate metabolic process"/>
    <property type="evidence" value="ECO:0007669"/>
    <property type="project" value="TreeGrafter"/>
</dbReference>
<keyword evidence="8" id="KW-1185">Reference proteome</keyword>
<dbReference type="PANTHER" id="PTHR11739">
    <property type="entry name" value="CITRATE SYNTHASE"/>
    <property type="match status" value="1"/>
</dbReference>
<dbReference type="InterPro" id="IPR016143">
    <property type="entry name" value="Citrate_synth-like_sm_a-sub"/>
</dbReference>
<name>A0A6D2KE89_9BRAS</name>
<accession>A0A6D2KE89</accession>
<dbReference type="NCBIfam" id="NF007128">
    <property type="entry name" value="PRK09569.1"/>
    <property type="match status" value="1"/>
</dbReference>
<gene>
    <name evidence="7" type="ORF">MERR_LOCUS37814</name>
</gene>
<dbReference type="PANTHER" id="PTHR11739:SF33">
    <property type="entry name" value="CITRATE SYNTHASE 4, MITOCHONDRIAL"/>
    <property type="match status" value="1"/>
</dbReference>
<feature type="active site" evidence="3">
    <location>
        <position position="493"/>
    </location>
</feature>
<evidence type="ECO:0000313" key="7">
    <source>
        <dbReference type="EMBL" id="CAA7050579.1"/>
    </source>
</evidence>
<dbReference type="InterPro" id="IPR019810">
    <property type="entry name" value="Citrate_synthase_AS"/>
</dbReference>
<dbReference type="CDD" id="cd06105">
    <property type="entry name" value="ScCit1-2_like"/>
    <property type="match status" value="1"/>
</dbReference>